<evidence type="ECO:0000256" key="2">
    <source>
        <dbReference type="ARBA" id="ARBA00022679"/>
    </source>
</evidence>
<dbReference type="InterPro" id="IPR023695">
    <property type="entry name" value="Thiosulf_sulfurTrfase"/>
</dbReference>
<dbReference type="AlphaFoldDB" id="A0A7X0JWA4"/>
<dbReference type="InterPro" id="IPR050229">
    <property type="entry name" value="GlpE_sulfurtransferase"/>
</dbReference>
<evidence type="ECO:0000313" key="5">
    <source>
        <dbReference type="Proteomes" id="UP000528457"/>
    </source>
</evidence>
<dbReference type="Pfam" id="PF00581">
    <property type="entry name" value="Rhodanese"/>
    <property type="match status" value="1"/>
</dbReference>
<accession>A0A7X0JWA4</accession>
<proteinExistence type="predicted"/>
<dbReference type="SUPFAM" id="SSF52821">
    <property type="entry name" value="Rhodanese/Cell cycle control phosphatase"/>
    <property type="match status" value="1"/>
</dbReference>
<dbReference type="InterPro" id="IPR036873">
    <property type="entry name" value="Rhodanese-like_dom_sf"/>
</dbReference>
<keyword evidence="1" id="KW-0963">Cytoplasm</keyword>
<evidence type="ECO:0000256" key="1">
    <source>
        <dbReference type="ARBA" id="ARBA00022490"/>
    </source>
</evidence>
<keyword evidence="5" id="KW-1185">Reference proteome</keyword>
<dbReference type="GO" id="GO:0005737">
    <property type="term" value="C:cytoplasm"/>
    <property type="evidence" value="ECO:0007669"/>
    <property type="project" value="InterPro"/>
</dbReference>
<dbReference type="InParanoid" id="A0A7X0JWA4"/>
<organism evidence="4 5">
    <name type="scientific">Pseudoteredinibacter isoporae</name>
    <dbReference type="NCBI Taxonomy" id="570281"/>
    <lineage>
        <taxon>Bacteria</taxon>
        <taxon>Pseudomonadati</taxon>
        <taxon>Pseudomonadota</taxon>
        <taxon>Gammaproteobacteria</taxon>
        <taxon>Cellvibrionales</taxon>
        <taxon>Cellvibrionaceae</taxon>
        <taxon>Pseudoteredinibacter</taxon>
    </lineage>
</organism>
<dbReference type="SMART" id="SM00450">
    <property type="entry name" value="RHOD"/>
    <property type="match status" value="1"/>
</dbReference>
<comment type="caution">
    <text evidence="4">The sequence shown here is derived from an EMBL/GenBank/DDBJ whole genome shotgun (WGS) entry which is preliminary data.</text>
</comment>
<dbReference type="EMBL" id="JACHHT010000003">
    <property type="protein sequence ID" value="MBB6523408.1"/>
    <property type="molecule type" value="Genomic_DNA"/>
</dbReference>
<dbReference type="EC" id="2.8.1.1" evidence="4"/>
<name>A0A7X0JWA4_9GAMM</name>
<reference evidence="4 5" key="1">
    <citation type="submission" date="2020-08" db="EMBL/GenBank/DDBJ databases">
        <title>Genomic Encyclopedia of Type Strains, Phase IV (KMG-IV): sequencing the most valuable type-strain genomes for metagenomic binning, comparative biology and taxonomic classification.</title>
        <authorList>
            <person name="Goeker M."/>
        </authorList>
    </citation>
    <scope>NUCLEOTIDE SEQUENCE [LARGE SCALE GENOMIC DNA]</scope>
    <source>
        <strain evidence="4 5">DSM 22368</strain>
    </source>
</reference>
<dbReference type="PANTHER" id="PTHR43031">
    <property type="entry name" value="FAD-DEPENDENT OXIDOREDUCTASE"/>
    <property type="match status" value="1"/>
</dbReference>
<sequence length="106" mass="12085">MNFQHINCQELSERLTKEECQLVDIRDPQSFGLGRIPGSIHLSDRNLDEFLLEADPDQTTIVVCYHGNSSQQAAAFLAQKDFTDIYSLDGGMEEWRALFPQQVEHS</sequence>
<dbReference type="RefSeq" id="WP_166847917.1">
    <property type="nucleotide sequence ID" value="NZ_JAAONY010000003.1"/>
</dbReference>
<dbReference type="CDD" id="cd01444">
    <property type="entry name" value="GlpE_ST"/>
    <property type="match status" value="1"/>
</dbReference>
<dbReference type="Proteomes" id="UP000528457">
    <property type="component" value="Unassembled WGS sequence"/>
</dbReference>
<dbReference type="GO" id="GO:0004792">
    <property type="term" value="F:thiosulfate-cyanide sulfurtransferase activity"/>
    <property type="evidence" value="ECO:0007669"/>
    <property type="project" value="UniProtKB-EC"/>
</dbReference>
<gene>
    <name evidence="4" type="ORF">HNR48_003710</name>
</gene>
<evidence type="ECO:0000259" key="3">
    <source>
        <dbReference type="PROSITE" id="PS50206"/>
    </source>
</evidence>
<dbReference type="FunCoup" id="A0A7X0JWA4">
    <property type="interactions" value="160"/>
</dbReference>
<dbReference type="NCBIfam" id="NF001195">
    <property type="entry name" value="PRK00162.1"/>
    <property type="match status" value="1"/>
</dbReference>
<protein>
    <submittedName>
        <fullName evidence="4">Thiosulfate sulfurtransferase</fullName>
        <ecNumber evidence="4">2.8.1.1</ecNumber>
    </submittedName>
</protein>
<dbReference type="PROSITE" id="PS50206">
    <property type="entry name" value="RHODANESE_3"/>
    <property type="match status" value="1"/>
</dbReference>
<evidence type="ECO:0000313" key="4">
    <source>
        <dbReference type="EMBL" id="MBB6523408.1"/>
    </source>
</evidence>
<keyword evidence="2 4" id="KW-0808">Transferase</keyword>
<dbReference type="Gene3D" id="3.40.250.10">
    <property type="entry name" value="Rhodanese-like domain"/>
    <property type="match status" value="1"/>
</dbReference>
<dbReference type="PANTHER" id="PTHR43031:SF6">
    <property type="entry name" value="THIOSULFATE SULFURTRANSFERASE GLPE"/>
    <property type="match status" value="1"/>
</dbReference>
<dbReference type="InterPro" id="IPR001763">
    <property type="entry name" value="Rhodanese-like_dom"/>
</dbReference>
<feature type="domain" description="Rhodanese" evidence="3">
    <location>
        <begin position="16"/>
        <end position="104"/>
    </location>
</feature>